<keyword evidence="6" id="KW-0547">Nucleotide-binding</keyword>
<dbReference type="CDD" id="cd18012">
    <property type="entry name" value="DEXQc_arch_SWI2_SNF2"/>
    <property type="match status" value="1"/>
</dbReference>
<dbReference type="SUPFAM" id="SSF52540">
    <property type="entry name" value="P-loop containing nucleoside triphosphate hydrolases"/>
    <property type="match status" value="2"/>
</dbReference>
<dbReference type="Gene3D" id="3.40.50.10810">
    <property type="entry name" value="Tandem AAA-ATPase domain"/>
    <property type="match status" value="1"/>
</dbReference>
<keyword evidence="2" id="KW-0863">Zinc-finger</keyword>
<sequence>MGEDWRAEQVGSRGGWRRGFPSRAATSTYGAVRDEDSGAGHAVVSDADLRRVGGQAYLRSIEILVAHRLHGLTRGYDDNGLLVLRSQVSVAEGFSDDYSVKVVIDEDPGAIVSSQCTCPAAARNHGMCKHVIALVRTFNDDSASFARVGTSIPVPARRGSRSAGTSVALRRFLSEETRRERHEMHERQVRLLRVVGAMSHESGDAASGPAGHAPDFREEGGITLRPRLSRGQGGWLVRLGISSSDGASYVVKDVSAFLSAVRDGDRVEYGRHLAFVHESRMFDGLSRELIDIIDRAQSIRRAMSGGYGVHPWRSSQTGRGGMLLTDEETCEILDLYTDADATLGYAPEDGAAADYVQVRVVDGDPDMGLVITPAEGPEAAPGSYTIAHRRCIDDVIPSRRRGFVVVRDAGYAVDPAARSIEIHRAGREFISHRDLIDVLCSPVDSSDMTVAAGDVDQFSRVVLPQLKPQGGTGIIAATIPPELVGRRREPCVIEIYLDRDRSGVTCDLQARYGRRRFAVFDGSRPDDPVERDTATERLAVEAVRQYFPRPDGPVARIPDDDDEAIHELITQGVTLLRRVGTVFCTSAFDGLTRSSRVTIRYGLSLSSGLVEISPIADDVDPADVPGILASLRGKKRFHRLRNGSFVELSNVDARSIDRVSADLDLDRSDFDGGSVDVPLFEGFYLAANCDEGDQSREFRAAMRPLTEVAPDAYRIPDSFSGSLRPYQMEGFRWLNALWDKGFGGVLADEMGLGKTVQLLALLAARTPTPSTGERRRTAADAPQIAVPQVAVSQVAVSQAAAESGNRHAHLIVCPASLVYNWTAECARFAPKLRVVAVAGSKSSRRSILADAEKYDVMVTSYDLLRRDVNDYHGVPFLSMTLDEAQAIKNHTTKAARAVRSIDALHRFALTGTPIENRLAELWSLFDVLDPGMLGRYSHFREVFDLPIISGDEEAQRRLQNLVEPFILRRRKADVLDDLPDKIDNVITVRLEGAQRRLYAALEQRLRATISHDDSAFTQEGRIRVLAQLTRLRQACCDPRLVDDDAVVAAQGDCAKLDAITDLVSSCRDEGRKMLVFSQFTSFLDLIGERLDQLEVPYDVITGSTAKKRRLDLVNSFNTDDTPVFLISLKAGNTGLNLTGASVVVHADPWWNAAAQEQANDRAHRIGQTRDVDVYRLVAQDTIEERIIRLQQAKSVLASRFVDQASSDSVAPLSSLTRESLLAMLGA</sequence>
<dbReference type="InterPro" id="IPR013663">
    <property type="entry name" value="Helicase_SWF/SNF/SWI_bac"/>
</dbReference>
<dbReference type="InterPro" id="IPR014001">
    <property type="entry name" value="Helicase_ATP-bd"/>
</dbReference>
<feature type="domain" description="Helicase ATP-binding" evidence="4">
    <location>
        <begin position="735"/>
        <end position="931"/>
    </location>
</feature>
<dbReference type="InterPro" id="IPR027417">
    <property type="entry name" value="P-loop_NTPase"/>
</dbReference>
<dbReference type="GO" id="GO:0008270">
    <property type="term" value="F:zinc ion binding"/>
    <property type="evidence" value="ECO:0007669"/>
    <property type="project" value="UniProtKB-KW"/>
</dbReference>
<dbReference type="CDD" id="cd18793">
    <property type="entry name" value="SF2_C_SNF"/>
    <property type="match status" value="1"/>
</dbReference>
<dbReference type="SMART" id="SM00487">
    <property type="entry name" value="DEXDc"/>
    <property type="match status" value="1"/>
</dbReference>
<dbReference type="AlphaFoldDB" id="A0A087BMU6"/>
<dbReference type="PANTHER" id="PTHR10799">
    <property type="entry name" value="SNF2/RAD54 HELICASE FAMILY"/>
    <property type="match status" value="1"/>
</dbReference>
<evidence type="ECO:0000259" key="3">
    <source>
        <dbReference type="PROSITE" id="PS50966"/>
    </source>
</evidence>
<dbReference type="eggNOG" id="COG0553">
    <property type="taxonomic scope" value="Bacteria"/>
</dbReference>
<organism evidence="6 7">
    <name type="scientific">Bifidobacterium minimum</name>
    <dbReference type="NCBI Taxonomy" id="1693"/>
    <lineage>
        <taxon>Bacteria</taxon>
        <taxon>Bacillati</taxon>
        <taxon>Actinomycetota</taxon>
        <taxon>Actinomycetes</taxon>
        <taxon>Bifidobacteriales</taxon>
        <taxon>Bifidobacteriaceae</taxon>
        <taxon>Bifidobacterium</taxon>
    </lineage>
</organism>
<dbReference type="InterPro" id="IPR049730">
    <property type="entry name" value="SNF2/RAD54-like_C"/>
</dbReference>
<dbReference type="PROSITE" id="PS51194">
    <property type="entry name" value="HELICASE_CTER"/>
    <property type="match status" value="1"/>
</dbReference>
<keyword evidence="1 6" id="KW-0378">Hydrolase</keyword>
<proteinExistence type="predicted"/>
<comment type="caution">
    <text evidence="6">The sequence shown here is derived from an EMBL/GenBank/DDBJ whole genome shotgun (WGS) entry which is preliminary data.</text>
</comment>
<dbReference type="EMBL" id="JGZD01000009">
    <property type="protein sequence ID" value="KFI72346.1"/>
    <property type="molecule type" value="Genomic_DNA"/>
</dbReference>
<feature type="domain" description="Helicase C-terminal" evidence="5">
    <location>
        <begin position="1058"/>
        <end position="1213"/>
    </location>
</feature>
<name>A0A087BMU6_9BIFI</name>
<dbReference type="GO" id="GO:0016787">
    <property type="term" value="F:hydrolase activity"/>
    <property type="evidence" value="ECO:0007669"/>
    <property type="project" value="UniProtKB-KW"/>
</dbReference>
<keyword evidence="6" id="KW-0067">ATP-binding</keyword>
<keyword evidence="6" id="KW-0347">Helicase</keyword>
<dbReference type="PROSITE" id="PS50966">
    <property type="entry name" value="ZF_SWIM"/>
    <property type="match status" value="1"/>
</dbReference>
<dbReference type="Proteomes" id="UP000029014">
    <property type="component" value="Unassembled WGS sequence"/>
</dbReference>
<evidence type="ECO:0000313" key="6">
    <source>
        <dbReference type="EMBL" id="KFI72346.1"/>
    </source>
</evidence>
<evidence type="ECO:0000259" key="5">
    <source>
        <dbReference type="PROSITE" id="PS51194"/>
    </source>
</evidence>
<dbReference type="GO" id="GO:0005524">
    <property type="term" value="F:ATP binding"/>
    <property type="evidence" value="ECO:0007669"/>
    <property type="project" value="InterPro"/>
</dbReference>
<reference evidence="6 7" key="1">
    <citation type="submission" date="2014-03" db="EMBL/GenBank/DDBJ databases">
        <title>Genomics of Bifidobacteria.</title>
        <authorList>
            <person name="Ventura M."/>
            <person name="Milani C."/>
            <person name="Lugli G.A."/>
        </authorList>
    </citation>
    <scope>NUCLEOTIDE SEQUENCE [LARGE SCALE GENOMIC DNA]</scope>
    <source>
        <strain evidence="6 7">LMG 11592</strain>
    </source>
</reference>
<keyword evidence="2" id="KW-0862">Zinc</keyword>
<keyword evidence="7" id="KW-1185">Reference proteome</keyword>
<dbReference type="SMART" id="SM00490">
    <property type="entry name" value="HELICc"/>
    <property type="match status" value="1"/>
</dbReference>
<feature type="domain" description="SWIM-type" evidence="3">
    <location>
        <begin position="98"/>
        <end position="139"/>
    </location>
</feature>
<dbReference type="RefSeq" id="WP_022861604.1">
    <property type="nucleotide sequence ID" value="NZ_JGZD01000009.1"/>
</dbReference>
<keyword evidence="2" id="KW-0479">Metal-binding</keyword>
<dbReference type="EC" id="3.6.4.12" evidence="6"/>
<accession>A0A087BMU6</accession>
<evidence type="ECO:0000313" key="7">
    <source>
        <dbReference type="Proteomes" id="UP000029014"/>
    </source>
</evidence>
<dbReference type="Pfam" id="PF00271">
    <property type="entry name" value="Helicase_C"/>
    <property type="match status" value="1"/>
</dbReference>
<dbReference type="InterPro" id="IPR038718">
    <property type="entry name" value="SNF2-like_sf"/>
</dbReference>
<dbReference type="GO" id="GO:0003678">
    <property type="term" value="F:DNA helicase activity"/>
    <property type="evidence" value="ECO:0007669"/>
    <property type="project" value="UniProtKB-EC"/>
</dbReference>
<evidence type="ECO:0000256" key="2">
    <source>
        <dbReference type="PROSITE-ProRule" id="PRU00325"/>
    </source>
</evidence>
<gene>
    <name evidence="6" type="ORF">BMIN_0240</name>
</gene>
<dbReference type="InterPro" id="IPR000330">
    <property type="entry name" value="SNF2_N"/>
</dbReference>
<dbReference type="Pfam" id="PF00176">
    <property type="entry name" value="SNF2-rel_dom"/>
    <property type="match status" value="1"/>
</dbReference>
<dbReference type="Pfam" id="PF08455">
    <property type="entry name" value="SNF2_assoc"/>
    <property type="match status" value="1"/>
</dbReference>
<evidence type="ECO:0000256" key="1">
    <source>
        <dbReference type="ARBA" id="ARBA00022801"/>
    </source>
</evidence>
<protein>
    <submittedName>
        <fullName evidence="6">Helicase</fullName>
        <ecNumber evidence="6">3.6.4.12</ecNumber>
    </submittedName>
</protein>
<dbReference type="Gene3D" id="3.40.50.300">
    <property type="entry name" value="P-loop containing nucleotide triphosphate hydrolases"/>
    <property type="match status" value="1"/>
</dbReference>
<dbReference type="InterPro" id="IPR001650">
    <property type="entry name" value="Helicase_C-like"/>
</dbReference>
<evidence type="ECO:0000259" key="4">
    <source>
        <dbReference type="PROSITE" id="PS51192"/>
    </source>
</evidence>
<dbReference type="Pfam" id="PF04434">
    <property type="entry name" value="SWIM"/>
    <property type="match status" value="1"/>
</dbReference>
<dbReference type="InterPro" id="IPR007527">
    <property type="entry name" value="Znf_SWIM"/>
</dbReference>
<dbReference type="STRING" id="1693.BMIN_0240"/>
<dbReference type="PROSITE" id="PS51192">
    <property type="entry name" value="HELICASE_ATP_BIND_1"/>
    <property type="match status" value="1"/>
</dbReference>